<sequence length="1894" mass="207101">MESGPDGGQLRDDTINTDPGTFDPQNSQPSLNQLQPLDPAQALTLLPPCPLHPADAELTSSLASNLSSYDSVAARAAQPNSPDSNSTPYHDSASIDNHHAQPSPVDAGDLYENNRTPDGSSVPYMIPMAATSSSRPSLRSYDDGAAPKHPTAPACRNLPRSNLRSVSSPQGSRCFTNASAPKIPSGKPSVKDLKKRFDQNVVVGVPTIPPLPSRARTTSSKVPKPSPRGSRALSSHRSSEAAVAETGALDSASLPLRQSRFVADHQAFSSIQSFATRVAKPRNASQIPMLDTSRKFSSHHLHHQVPFVSRGSETRGLLFGEVPPNQHDPSLGGFGIDGVRQRRTSEPSDHITASRQRSLYSPGPESSAPSPPSHLSSPNQPGEELAASPSHPYPRSRSHSDEAGSSPSSRMARNRSSTSSPRSSKLPVSVRKFSTPSNSSSPSPTRSSSPSTLKRHQPNGRLLRASPGAGRAKTPTQGRKSGPTSHRDASLPAYMTVPPSNLSPTLRSSRPRQPVSIASTPTSRMKESEVTSSGKAGELATRRRKVSIGPIDFEQRREHIRLAYTKSIRESEALEASHRAVVDEPGHLIPTPVSDKYTGEDSISPRASVAHPTPHAGDTEPDIPNPSGNDGNGRLVDNSTVLSEKNDKQDHWSDPRSGNAVATPSLTISTEKRPPAAEQDSPTLGLPGSFPDEMSPRMDEGPPSPAVSETSNTTEFDTEPQTNPPVQARSPLDAVEPQSPHKRHPSPGAPTEYRYSQDQESELPVLVAAPSKSSITAIDETLVAVVRPSSDFTHRSEGEGPENDSFPPRHFDIILSTVSQKEYAPREIEKHSIPFPSLDSLYESDCELNLDRRRVADKENHPDQDGVCDTCTGEMDHRKGHEGCQSCHDDLARSCGTSTCAYSEACVYENLQHQEADASSSGKFLMPTSGYEDGKPGRQSAWTDFSVDSTDQSELPRSSEGQGTSESPAFGHVTIFSSHPGSSTHDDDNPGLETRYCSESTQPATDFGPHHLPELDTGVGFSVLYLTRESSDNASYVPSPSHEPPPVPPSIPGSDLNSRTSSAYYEQSQYGSTLLNSERGSDESMSHAGTSRSIDSASLTTTEQYMSTQTPADSDSKSITQDGGELTDKDRQRLIQRRNVIKELLDTEAVFVRDMNIVEEIYKGTAEACPKLDGQTIKLIFRNSDEIIAFHTSFLAELKDAVADVYVPKGSRGAPRDDSTLSSASSTKMAGPSDMKDRSTSLGPVFKSNMEQMKLVHEGFLRASDQAAKRLIQIQQDPTVKVWLNECNEVAKDLTAAWDLDSLLIKPMQRITKYPNLIITLLQYTPQDHPDRETLLGAKDVLETAIIEINKSKKNFELVGQIVGRKRKESDVKAGFARAFGKRVDKLQGSNMRATGDGDYAKLNEKFGDDYLRLQVVLRDVEFYTRQVSAYVHEFLQYMSSIELVMRLQPGSYPELESKWVQFNISVRDLEKVALEEHLSQVRKHVIEPFEHVIKAYGNPSLAMKKRQKRRLDFERSEQLKRSGKSPDSKLKELVEQYDALNDALKKELPQLSALTEKVGNICLGNFVNIQARWYSIWTEKMKVVLSDCSDMPDLKEVLSTFERDFPYANDQLSSIGILNPATWGRTSLSTSVSVDDASFRTRARGSDIESRSRGQSVSGDMAPTLPAPDFGNRRSDSFTMSPNNGATGFASGNMPSPHHYYYRDYYAGIHSCQGGLTSPRSPEFPSSSRSGAGAGVASTRPSTGRSCESGMLRRSSDTAGQNHRDSNATYHSNHAPQETQREPRRFSNMFHSAMPMSDGPDESSSQRQSRASSRERSQTSDGYNVLWLAASLFEFNISTTKHEAGYPYLTYQAGEIFDVIAEKGELWLAKNQDDPNDQVGWIWSKHFAKLADS</sequence>
<feature type="compositionally biased region" description="Polar residues" evidence="2">
    <location>
        <begin position="78"/>
        <end position="89"/>
    </location>
</feature>
<accession>A0A063C137</accession>
<evidence type="ECO:0000313" key="7">
    <source>
        <dbReference type="Proteomes" id="UP000054053"/>
    </source>
</evidence>
<feature type="compositionally biased region" description="Basic and acidic residues" evidence="2">
    <location>
        <begin position="576"/>
        <end position="586"/>
    </location>
</feature>
<dbReference type="GO" id="GO:0031991">
    <property type="term" value="P:regulation of actomyosin contractile ring contraction"/>
    <property type="evidence" value="ECO:0007669"/>
    <property type="project" value="TreeGrafter"/>
</dbReference>
<dbReference type="EMBL" id="CP072754">
    <property type="protein sequence ID" value="QUC18358.1"/>
    <property type="molecule type" value="Genomic_DNA"/>
</dbReference>
<feature type="region of interest" description="Disordered" evidence="2">
    <location>
        <begin position="917"/>
        <end position="1013"/>
    </location>
</feature>
<reference evidence="7" key="2">
    <citation type="journal article" date="2016" name="Genome Announc.">
        <title>Genome sequence of Ustilaginoidea virens IPU010, a rice pathogenic fungus causing false smut.</title>
        <authorList>
            <person name="Kumagai T."/>
            <person name="Ishii T."/>
            <person name="Terai G."/>
            <person name="Umemura M."/>
            <person name="Machida M."/>
            <person name="Asai K."/>
        </authorList>
    </citation>
    <scope>NUCLEOTIDE SEQUENCE [LARGE SCALE GENOMIC DNA]</scope>
    <source>
        <strain evidence="7">IPU010</strain>
    </source>
</reference>
<feature type="region of interest" description="Disordered" evidence="2">
    <location>
        <begin position="1"/>
        <end position="55"/>
    </location>
</feature>
<gene>
    <name evidence="5" type="ORF">UV8b_02599</name>
    <name evidence="4" type="ORF">UVI_02055190</name>
</gene>
<dbReference type="CDD" id="cd00160">
    <property type="entry name" value="RhoGEF"/>
    <property type="match status" value="1"/>
</dbReference>
<feature type="compositionally biased region" description="Basic and acidic residues" evidence="2">
    <location>
        <begin position="339"/>
        <end position="349"/>
    </location>
</feature>
<feature type="compositionally biased region" description="Polar residues" evidence="2">
    <location>
        <begin position="1087"/>
        <end position="1121"/>
    </location>
</feature>
<dbReference type="KEGG" id="uvi:66063377"/>
<dbReference type="Proteomes" id="UP000054053">
    <property type="component" value="Unassembled WGS sequence"/>
</dbReference>
<keyword evidence="1" id="KW-0344">Guanine-nucleotide releasing factor</keyword>
<dbReference type="CDD" id="cd07589">
    <property type="entry name" value="BAR_DNMBP"/>
    <property type="match status" value="1"/>
</dbReference>
<dbReference type="GO" id="GO:0005085">
    <property type="term" value="F:guanyl-nucleotide exchange factor activity"/>
    <property type="evidence" value="ECO:0007669"/>
    <property type="project" value="UniProtKB-KW"/>
</dbReference>
<feature type="compositionally biased region" description="Basic and acidic residues" evidence="2">
    <location>
        <begin position="189"/>
        <end position="198"/>
    </location>
</feature>
<dbReference type="GO" id="GO:0032955">
    <property type="term" value="P:regulation of division septum assembly"/>
    <property type="evidence" value="ECO:0007669"/>
    <property type="project" value="TreeGrafter"/>
</dbReference>
<evidence type="ECO:0000259" key="3">
    <source>
        <dbReference type="PROSITE" id="PS50010"/>
    </source>
</evidence>
<dbReference type="Pfam" id="PF00621">
    <property type="entry name" value="RhoGEF"/>
    <property type="match status" value="1"/>
</dbReference>
<evidence type="ECO:0000313" key="4">
    <source>
        <dbReference type="EMBL" id="GAO14394.1"/>
    </source>
</evidence>
<dbReference type="InterPro" id="IPR000219">
    <property type="entry name" value="DH_dom"/>
</dbReference>
<dbReference type="InterPro" id="IPR004148">
    <property type="entry name" value="BAR_dom"/>
</dbReference>
<evidence type="ECO:0000256" key="2">
    <source>
        <dbReference type="SAM" id="MobiDB-lite"/>
    </source>
</evidence>
<dbReference type="STRING" id="1159556.A0A063C137"/>
<feature type="compositionally biased region" description="Polar residues" evidence="2">
    <location>
        <begin position="1055"/>
        <end position="1078"/>
    </location>
</feature>
<feature type="compositionally biased region" description="Low complexity" evidence="2">
    <location>
        <begin position="414"/>
        <end position="452"/>
    </location>
</feature>
<dbReference type="Proteomes" id="UP000027002">
    <property type="component" value="Chromosome 2"/>
</dbReference>
<dbReference type="HOGENOM" id="CLU_001112_0_0_1"/>
<feature type="compositionally biased region" description="Pro residues" evidence="2">
    <location>
        <begin position="1041"/>
        <end position="1051"/>
    </location>
</feature>
<organism evidence="4 7">
    <name type="scientific">Ustilaginoidea virens</name>
    <name type="common">Rice false smut fungus</name>
    <name type="synonym">Villosiclava virens</name>
    <dbReference type="NCBI Taxonomy" id="1159556"/>
    <lineage>
        <taxon>Eukaryota</taxon>
        <taxon>Fungi</taxon>
        <taxon>Dikarya</taxon>
        <taxon>Ascomycota</taxon>
        <taxon>Pezizomycotina</taxon>
        <taxon>Sordariomycetes</taxon>
        <taxon>Hypocreomycetidae</taxon>
        <taxon>Hypocreales</taxon>
        <taxon>Clavicipitaceae</taxon>
        <taxon>Ustilaginoidea</taxon>
    </lineage>
</organism>
<feature type="compositionally biased region" description="Polar residues" evidence="2">
    <location>
        <begin position="707"/>
        <end position="725"/>
    </location>
</feature>
<feature type="region of interest" description="Disordered" evidence="2">
    <location>
        <begin position="1643"/>
        <end position="1684"/>
    </location>
</feature>
<feature type="compositionally biased region" description="Polar residues" evidence="2">
    <location>
        <begin position="1758"/>
        <end position="1779"/>
    </location>
</feature>
<dbReference type="PANTHER" id="PTHR22834">
    <property type="entry name" value="NUCLEAR FUSION PROTEIN FUS2"/>
    <property type="match status" value="1"/>
</dbReference>
<name>A0A063C137_USTVR</name>
<feature type="region of interest" description="Disordered" evidence="2">
    <location>
        <begin position="70"/>
        <end position="246"/>
    </location>
</feature>
<dbReference type="PANTHER" id="PTHR22834:SF20">
    <property type="entry name" value="SH3 DOMAIN-CONTAINING PROTEIN"/>
    <property type="match status" value="1"/>
</dbReference>
<dbReference type="EMBL" id="BBTG02000045">
    <property type="protein sequence ID" value="GAO14394.1"/>
    <property type="molecule type" value="Genomic_DNA"/>
</dbReference>
<reference evidence="4" key="1">
    <citation type="journal article" date="2016" name="Genome Announc.">
        <title>Genome Sequence of Ustilaginoidea virens IPU010, a Rice Pathogenic Fungus Causing False Smut.</title>
        <authorList>
            <person name="Kumagai T."/>
            <person name="Ishii T."/>
            <person name="Terai G."/>
            <person name="Umemura M."/>
            <person name="Machida M."/>
            <person name="Asai K."/>
        </authorList>
    </citation>
    <scope>NUCLEOTIDE SEQUENCE [LARGE SCALE GENOMIC DNA]</scope>
    <source>
        <strain evidence="4">IPU010</strain>
    </source>
</reference>
<proteinExistence type="predicted"/>
<dbReference type="InterPro" id="IPR027267">
    <property type="entry name" value="AH/BAR_dom_sf"/>
</dbReference>
<feature type="region of interest" description="Disordered" evidence="2">
    <location>
        <begin position="1032"/>
        <end position="1130"/>
    </location>
</feature>
<feature type="compositionally biased region" description="Basic and acidic residues" evidence="2">
    <location>
        <begin position="644"/>
        <end position="654"/>
    </location>
</feature>
<dbReference type="OrthoDB" id="10256089at2759"/>
<feature type="compositionally biased region" description="Polar residues" evidence="2">
    <location>
        <begin position="16"/>
        <end position="35"/>
    </location>
</feature>
<feature type="compositionally biased region" description="Polar residues" evidence="2">
    <location>
        <begin position="498"/>
        <end position="508"/>
    </location>
</feature>
<dbReference type="PROSITE" id="PS50010">
    <property type="entry name" value="DH_2"/>
    <property type="match status" value="1"/>
</dbReference>
<dbReference type="InterPro" id="IPR035899">
    <property type="entry name" value="DBL_dom_sf"/>
</dbReference>
<feature type="region of interest" description="Disordered" evidence="2">
    <location>
        <begin position="1211"/>
        <end position="1243"/>
    </location>
</feature>
<dbReference type="SMART" id="SM00325">
    <property type="entry name" value="RhoGEF"/>
    <property type="match status" value="1"/>
</dbReference>
<feature type="domain" description="DH" evidence="3">
    <location>
        <begin position="1136"/>
        <end position="1352"/>
    </location>
</feature>
<evidence type="ECO:0000256" key="1">
    <source>
        <dbReference type="ARBA" id="ARBA00022658"/>
    </source>
</evidence>
<protein>
    <recommendedName>
        <fullName evidence="3">DH domain-containing protein</fullName>
    </recommendedName>
</protein>
<keyword evidence="6" id="KW-1185">Reference proteome</keyword>
<feature type="compositionally biased region" description="Polar residues" evidence="2">
    <location>
        <begin position="159"/>
        <end position="179"/>
    </location>
</feature>
<feature type="compositionally biased region" description="Polar residues" evidence="2">
    <location>
        <begin position="660"/>
        <end position="669"/>
    </location>
</feature>
<feature type="region of interest" description="Disordered" evidence="2">
    <location>
        <begin position="318"/>
        <end position="543"/>
    </location>
</feature>
<feature type="region of interest" description="Disordered" evidence="2">
    <location>
        <begin position="576"/>
        <end position="761"/>
    </location>
</feature>
<dbReference type="Pfam" id="PF03114">
    <property type="entry name" value="BAR"/>
    <property type="match status" value="1"/>
</dbReference>
<feature type="compositionally biased region" description="Polar residues" evidence="2">
    <location>
        <begin position="940"/>
        <end position="967"/>
    </location>
</feature>
<dbReference type="Gene3D" id="1.20.900.10">
    <property type="entry name" value="Dbl homology (DH) domain"/>
    <property type="match status" value="1"/>
</dbReference>
<evidence type="ECO:0000313" key="6">
    <source>
        <dbReference type="Proteomes" id="UP000027002"/>
    </source>
</evidence>
<dbReference type="GeneID" id="66063377"/>
<feature type="compositionally biased region" description="Low complexity" evidence="2">
    <location>
        <begin position="1719"/>
        <end position="1739"/>
    </location>
</feature>
<dbReference type="InterPro" id="IPR051492">
    <property type="entry name" value="Dynamin-Rho_GEF"/>
</dbReference>
<feature type="region of interest" description="Disordered" evidence="2">
    <location>
        <begin position="1716"/>
        <end position="1819"/>
    </location>
</feature>
<dbReference type="RefSeq" id="XP_042996031.1">
    <property type="nucleotide sequence ID" value="XM_043140097.1"/>
</dbReference>
<feature type="compositionally biased region" description="Low complexity" evidence="2">
    <location>
        <begin position="361"/>
        <end position="381"/>
    </location>
</feature>
<dbReference type="GO" id="GO:0005737">
    <property type="term" value="C:cytoplasm"/>
    <property type="evidence" value="ECO:0007669"/>
    <property type="project" value="InterPro"/>
</dbReference>
<dbReference type="Gene3D" id="1.20.1270.60">
    <property type="entry name" value="Arfaptin homology (AH) domain/BAR domain"/>
    <property type="match status" value="1"/>
</dbReference>
<feature type="compositionally biased region" description="Polar residues" evidence="2">
    <location>
        <begin position="474"/>
        <end position="484"/>
    </location>
</feature>
<dbReference type="SUPFAM" id="SSF48065">
    <property type="entry name" value="DBL homology domain (DH-domain)"/>
    <property type="match status" value="1"/>
</dbReference>
<dbReference type="SUPFAM" id="SSF103657">
    <property type="entry name" value="BAR/IMD domain-like"/>
    <property type="match status" value="1"/>
</dbReference>
<reference evidence="5" key="3">
    <citation type="submission" date="2020-03" db="EMBL/GenBank/DDBJ databases">
        <title>A mixture of massive structural variations and highly conserved coding sequences in Ustilaginoidea virens genome.</title>
        <authorList>
            <person name="Zhang K."/>
            <person name="Zhao Z."/>
            <person name="Zhang Z."/>
            <person name="Li Y."/>
            <person name="Hsiang T."/>
            <person name="Sun W."/>
        </authorList>
    </citation>
    <scope>NUCLEOTIDE SEQUENCE</scope>
    <source>
        <strain evidence="5">UV-8b</strain>
    </source>
</reference>
<evidence type="ECO:0000313" key="5">
    <source>
        <dbReference type="EMBL" id="QUC18358.1"/>
    </source>
</evidence>